<feature type="domain" description="HTH luxR-type" evidence="6">
    <location>
        <begin position="853"/>
        <end position="918"/>
    </location>
</feature>
<evidence type="ECO:0000256" key="3">
    <source>
        <dbReference type="ARBA" id="ARBA00023163"/>
    </source>
</evidence>
<evidence type="ECO:0000259" key="6">
    <source>
        <dbReference type="PROSITE" id="PS50043"/>
    </source>
</evidence>
<dbReference type="AlphaFoldDB" id="A0A4P6JKF5"/>
<dbReference type="InterPro" id="IPR036388">
    <property type="entry name" value="WH-like_DNA-bd_sf"/>
</dbReference>
<keyword evidence="5" id="KW-0175">Coiled coil</keyword>
<dbReference type="PANTHER" id="PTHR44688">
    <property type="entry name" value="DNA-BINDING TRANSCRIPTIONAL ACTIVATOR DEVR_DOSR"/>
    <property type="match status" value="1"/>
</dbReference>
<dbReference type="GO" id="GO:0003677">
    <property type="term" value="F:DNA binding"/>
    <property type="evidence" value="ECO:0007669"/>
    <property type="project" value="UniProtKB-KW"/>
</dbReference>
<keyword evidence="2" id="KW-0238">DNA-binding</keyword>
<dbReference type="PROSITE" id="PS50043">
    <property type="entry name" value="HTH_LUXR_2"/>
    <property type="match status" value="1"/>
</dbReference>
<dbReference type="Pfam" id="PF17874">
    <property type="entry name" value="TPR_MalT"/>
    <property type="match status" value="1"/>
</dbReference>
<dbReference type="SMART" id="SM00382">
    <property type="entry name" value="AAA"/>
    <property type="match status" value="1"/>
</dbReference>
<protein>
    <recommendedName>
        <fullName evidence="6">HTH luxR-type domain-containing protein</fullName>
    </recommendedName>
</protein>
<dbReference type="InterPro" id="IPR003593">
    <property type="entry name" value="AAA+_ATPase"/>
</dbReference>
<dbReference type="PROSITE" id="PS50005">
    <property type="entry name" value="TPR"/>
    <property type="match status" value="1"/>
</dbReference>
<accession>A0A4P6JKF5</accession>
<keyword evidence="4" id="KW-0802">TPR repeat</keyword>
<sequence length="921" mass="103269">MGIEPKEKKDPQREANINPILHAKLSIPTARIKLLPRPHLIAQLAQSAHHKLTLLSAPAGSGKTLLLSAWSKQIDAPLAWLTLDESDNDPARFWNYLLTALAKLYPEPHISLSNSSYAPLAQTIPSILTLLINALAELQHDRFLILDDYHLVQDQTIHASLAFLLEHLPVHIHLVLASRSDPPLPLSRLRVSGELLELRSADLRCSPSEVASFLRDCAELHLSPNASELLARRTEGWWAGLQLAALSLQKMADDNQREQFVRTFSGQDRYILDYLLEEVLQHQPPSVQRFLLETSILTDLNGSLCSALCPWGNTQEILENVVRANLFLVPLDHERHWYRYHQLFAAALRHRLHLAQPEHVPQLHQRAANWLASHAMLVPAIEHALAAGNVAQASQLIIQVAETLLMRGEVSRMQQWLDGLPTSLVRAHPFLSVAYAFLLLMRTQLEDIEERLQDAERALAHEQSALALVESEALTPARLRGMIATVRSTVSVNLGDTEQAVNAAQYALEYLSPQDHALRGLILHNLGDTYKMRGETATAMQMLQKAVALNQDSGNLFVALTALCDVGKLQAIQGQLRQAADTYYRALELGALPAQQGGSSLLSAGKAQVYLSELLYEWNELDNALYYAQESVQRCKEWSHIRHLLEGYIVLAQVHYARTNIQAAHDTLNIALGLTDEIKAASQHLVTNRQDMRLLELIERVETLQAHFWLVEGEIERAELWLRERGFNLEIHPCLHPYAALALSRLLLLQKRPELAQRLLEPLIQETEAKGEILQLIDLLAWQALTLQQQGQLERALSAIARALALAEAEELVRTFVDKGHAMFVLLQRAAHQGIAPRYCQRLLLAFSLPGVQGETLVELSKRELEILQLLASGKTNREIGALLTLTTGTVKWYVHEIYNKLGVGNRTRAIAEARRLHILT</sequence>
<proteinExistence type="predicted"/>
<evidence type="ECO:0000256" key="5">
    <source>
        <dbReference type="SAM" id="Coils"/>
    </source>
</evidence>
<keyword evidence="1" id="KW-0805">Transcription regulation</keyword>
<dbReference type="SUPFAM" id="SSF46894">
    <property type="entry name" value="C-terminal effector domain of the bipartite response regulators"/>
    <property type="match status" value="1"/>
</dbReference>
<dbReference type="GO" id="GO:0006355">
    <property type="term" value="P:regulation of DNA-templated transcription"/>
    <property type="evidence" value="ECO:0007669"/>
    <property type="project" value="InterPro"/>
</dbReference>
<dbReference type="Pfam" id="PF25873">
    <property type="entry name" value="WHD_MalT"/>
    <property type="match status" value="1"/>
</dbReference>
<dbReference type="InterPro" id="IPR016032">
    <property type="entry name" value="Sig_transdc_resp-reg_C-effctor"/>
</dbReference>
<gene>
    <name evidence="7" type="ORF">EPA93_06320</name>
</gene>
<keyword evidence="8" id="KW-1185">Reference proteome</keyword>
<dbReference type="Gene3D" id="3.40.50.300">
    <property type="entry name" value="P-loop containing nucleotide triphosphate hydrolases"/>
    <property type="match status" value="1"/>
</dbReference>
<dbReference type="CDD" id="cd06170">
    <property type="entry name" value="LuxR_C_like"/>
    <property type="match status" value="1"/>
</dbReference>
<evidence type="ECO:0000313" key="7">
    <source>
        <dbReference type="EMBL" id="QBD75639.1"/>
    </source>
</evidence>
<dbReference type="InterPro" id="IPR041617">
    <property type="entry name" value="TPR_MalT"/>
</dbReference>
<dbReference type="InterPro" id="IPR059106">
    <property type="entry name" value="WHD_MalT"/>
</dbReference>
<dbReference type="InterPro" id="IPR027417">
    <property type="entry name" value="P-loop_NTPase"/>
</dbReference>
<name>A0A4P6JKF5_KTERU</name>
<reference evidence="7 8" key="1">
    <citation type="submission" date="2019-01" db="EMBL/GenBank/DDBJ databases">
        <title>Ktedonosporobacter rubrisoli SCAWS-G2.</title>
        <authorList>
            <person name="Huang Y."/>
            <person name="Yan B."/>
        </authorList>
    </citation>
    <scope>NUCLEOTIDE SEQUENCE [LARGE SCALE GENOMIC DNA]</scope>
    <source>
        <strain evidence="7 8">SCAWS-G2</strain>
    </source>
</reference>
<organism evidence="7 8">
    <name type="scientific">Ktedonosporobacter rubrisoli</name>
    <dbReference type="NCBI Taxonomy" id="2509675"/>
    <lineage>
        <taxon>Bacteria</taxon>
        <taxon>Bacillati</taxon>
        <taxon>Chloroflexota</taxon>
        <taxon>Ktedonobacteria</taxon>
        <taxon>Ktedonobacterales</taxon>
        <taxon>Ktedonosporobacteraceae</taxon>
        <taxon>Ktedonosporobacter</taxon>
    </lineage>
</organism>
<dbReference type="PRINTS" id="PR00038">
    <property type="entry name" value="HTHLUXR"/>
</dbReference>
<keyword evidence="3" id="KW-0804">Transcription</keyword>
<dbReference type="SUPFAM" id="SSF52540">
    <property type="entry name" value="P-loop containing nucleoside triphosphate hydrolases"/>
    <property type="match status" value="1"/>
</dbReference>
<evidence type="ECO:0000256" key="1">
    <source>
        <dbReference type="ARBA" id="ARBA00023015"/>
    </source>
</evidence>
<feature type="repeat" description="TPR" evidence="4">
    <location>
        <begin position="520"/>
        <end position="553"/>
    </location>
</feature>
<dbReference type="KEGG" id="kbs:EPA93_06320"/>
<evidence type="ECO:0000256" key="4">
    <source>
        <dbReference type="PROSITE-ProRule" id="PRU00339"/>
    </source>
</evidence>
<dbReference type="InterPro" id="IPR000792">
    <property type="entry name" value="Tscrpt_reg_LuxR_C"/>
</dbReference>
<dbReference type="Gene3D" id="1.25.40.10">
    <property type="entry name" value="Tetratricopeptide repeat domain"/>
    <property type="match status" value="1"/>
</dbReference>
<dbReference type="SMART" id="SM00028">
    <property type="entry name" value="TPR"/>
    <property type="match status" value="3"/>
</dbReference>
<dbReference type="InterPro" id="IPR011990">
    <property type="entry name" value="TPR-like_helical_dom_sf"/>
</dbReference>
<dbReference type="RefSeq" id="WP_129886236.1">
    <property type="nucleotide sequence ID" value="NZ_CP035758.1"/>
</dbReference>
<dbReference type="PANTHER" id="PTHR44688:SF16">
    <property type="entry name" value="DNA-BINDING TRANSCRIPTIONAL ACTIVATOR DEVR_DOSR"/>
    <property type="match status" value="1"/>
</dbReference>
<dbReference type="SMART" id="SM00421">
    <property type="entry name" value="HTH_LUXR"/>
    <property type="match status" value="1"/>
</dbReference>
<dbReference type="Pfam" id="PF00196">
    <property type="entry name" value="GerE"/>
    <property type="match status" value="1"/>
</dbReference>
<dbReference type="OrthoDB" id="1137593at2"/>
<dbReference type="Gene3D" id="1.10.10.10">
    <property type="entry name" value="Winged helix-like DNA-binding domain superfamily/Winged helix DNA-binding domain"/>
    <property type="match status" value="1"/>
</dbReference>
<dbReference type="Proteomes" id="UP000290365">
    <property type="component" value="Chromosome"/>
</dbReference>
<feature type="coiled-coil region" evidence="5">
    <location>
        <begin position="438"/>
        <end position="472"/>
    </location>
</feature>
<dbReference type="SUPFAM" id="SSF48452">
    <property type="entry name" value="TPR-like"/>
    <property type="match status" value="1"/>
</dbReference>
<evidence type="ECO:0000256" key="2">
    <source>
        <dbReference type="ARBA" id="ARBA00023125"/>
    </source>
</evidence>
<dbReference type="InterPro" id="IPR019734">
    <property type="entry name" value="TPR_rpt"/>
</dbReference>
<evidence type="ECO:0000313" key="8">
    <source>
        <dbReference type="Proteomes" id="UP000290365"/>
    </source>
</evidence>
<dbReference type="EMBL" id="CP035758">
    <property type="protein sequence ID" value="QBD75639.1"/>
    <property type="molecule type" value="Genomic_DNA"/>
</dbReference>